<feature type="binding site" evidence="5">
    <location>
        <position position="88"/>
    </location>
    <ligand>
        <name>FAD</name>
        <dbReference type="ChEBI" id="CHEBI:57692"/>
    </ligand>
</feature>
<dbReference type="PROSITE" id="PS00624">
    <property type="entry name" value="GMC_OXRED_2"/>
    <property type="match status" value="1"/>
</dbReference>
<dbReference type="InterPro" id="IPR000172">
    <property type="entry name" value="GMC_OxRdtase_N"/>
</dbReference>
<dbReference type="OrthoDB" id="9785276at2"/>
<reference evidence="9 10" key="1">
    <citation type="submission" date="2016-10" db="EMBL/GenBank/DDBJ databases">
        <authorList>
            <person name="de Groot N.N."/>
        </authorList>
    </citation>
    <scope>NUCLEOTIDE SEQUENCE [LARGE SCALE GENOMIC DNA]</scope>
    <source>
        <strain evidence="9 10">GAS522</strain>
    </source>
</reference>
<dbReference type="Gene3D" id="3.30.560.10">
    <property type="entry name" value="Glucose Oxidase, domain 3"/>
    <property type="match status" value="1"/>
</dbReference>
<dbReference type="PANTHER" id="PTHR11552:SF147">
    <property type="entry name" value="CHOLINE DEHYDROGENASE, MITOCHONDRIAL"/>
    <property type="match status" value="1"/>
</dbReference>
<comment type="cofactor">
    <cofactor evidence="1 5">
        <name>FAD</name>
        <dbReference type="ChEBI" id="CHEBI:57692"/>
    </cofactor>
</comment>
<dbReference type="PANTHER" id="PTHR11552">
    <property type="entry name" value="GLUCOSE-METHANOL-CHOLINE GMC OXIDOREDUCTASE"/>
    <property type="match status" value="1"/>
</dbReference>
<dbReference type="RefSeq" id="WP_074824439.1">
    <property type="nucleotide sequence ID" value="NZ_FNTI01000001.1"/>
</dbReference>
<dbReference type="InterPro" id="IPR012132">
    <property type="entry name" value="GMC_OxRdtase"/>
</dbReference>
<dbReference type="Gene3D" id="3.50.50.60">
    <property type="entry name" value="FAD/NAD(P)-binding domain"/>
    <property type="match status" value="1"/>
</dbReference>
<evidence type="ECO:0000313" key="9">
    <source>
        <dbReference type="EMBL" id="SED70304.1"/>
    </source>
</evidence>
<gene>
    <name evidence="9" type="ORF">SAMN05444171_4870</name>
</gene>
<comment type="similarity">
    <text evidence="2 6">Belongs to the GMC oxidoreductase family.</text>
</comment>
<dbReference type="Pfam" id="PF00732">
    <property type="entry name" value="GMC_oxred_N"/>
    <property type="match status" value="1"/>
</dbReference>
<dbReference type="Pfam" id="PF05199">
    <property type="entry name" value="GMC_oxred_C"/>
    <property type="match status" value="1"/>
</dbReference>
<evidence type="ECO:0000259" key="7">
    <source>
        <dbReference type="PROSITE" id="PS00623"/>
    </source>
</evidence>
<dbReference type="PIRSF" id="PIRSF000137">
    <property type="entry name" value="Alcohol_oxidase"/>
    <property type="match status" value="1"/>
</dbReference>
<keyword evidence="3 6" id="KW-0285">Flavoprotein</keyword>
<evidence type="ECO:0000256" key="3">
    <source>
        <dbReference type="ARBA" id="ARBA00022630"/>
    </source>
</evidence>
<dbReference type="GO" id="GO:0016614">
    <property type="term" value="F:oxidoreductase activity, acting on CH-OH group of donors"/>
    <property type="evidence" value="ECO:0007669"/>
    <property type="project" value="InterPro"/>
</dbReference>
<accession>A0A1H5CUY5</accession>
<dbReference type="SUPFAM" id="SSF51905">
    <property type="entry name" value="FAD/NAD(P)-binding domain"/>
    <property type="match status" value="1"/>
</dbReference>
<dbReference type="SUPFAM" id="SSF54373">
    <property type="entry name" value="FAD-linked reductases, C-terminal domain"/>
    <property type="match status" value="1"/>
</dbReference>
<sequence>MTSVSDTFDYIVVGAGSAGCVVASRLVKDHGATVLLLEAGPLDDNMLIHIPAGAVKIVFGKSPYIKRYTSTPQPALEGRAVDIMQGNVVGGGSSVNAMTYARGSKDDYDRWNTLSGDAGWGWDDLVPYFRKQEGNVRLENAAHSGDGPLKVSDPAYISEAANIFVRTLQKLKVPFTDDFTGGQLHGVGYEQSTTFRGKRRSSADSFLRPVIGDERLTLVTEARANRVLFDGQRAIGIEYVKDGKVHQAKATHEVVLTAGALATPKLLMLSGIGPADHLAQFDIPVVADLPGVGQNLQDHNEVFLSLSTKGPFGYFGEDAGIKLIRNVIQYYAFGTGPIASTGSETMAFVNLDDPAGPPDIQIYCIGLMWPTLTVKPRNAVTLLANLVRPLSYGSVRLKSALPEDDAEVDPNWMSDPEDTRRLLKALKYLRTIVATAPFIDIVEEELSPGQATTDDAELVEYMKATTQSNFHPVGTCRMGRAEDPTTVVTPDLRVKGIDGLRVMDASIMPRIISANTNATVMAVADKGVDLLTGTYTGRVAAAQ</sequence>
<dbReference type="EMBL" id="FNTI01000001">
    <property type="protein sequence ID" value="SED70304.1"/>
    <property type="molecule type" value="Genomic_DNA"/>
</dbReference>
<organism evidence="9 10">
    <name type="scientific">Bradyrhizobium lablabi</name>
    <dbReference type="NCBI Taxonomy" id="722472"/>
    <lineage>
        <taxon>Bacteria</taxon>
        <taxon>Pseudomonadati</taxon>
        <taxon>Pseudomonadota</taxon>
        <taxon>Alphaproteobacteria</taxon>
        <taxon>Hyphomicrobiales</taxon>
        <taxon>Nitrobacteraceae</taxon>
        <taxon>Bradyrhizobium</taxon>
    </lineage>
</organism>
<evidence type="ECO:0000256" key="5">
    <source>
        <dbReference type="PIRSR" id="PIRSR000137-2"/>
    </source>
</evidence>
<evidence type="ECO:0000256" key="2">
    <source>
        <dbReference type="ARBA" id="ARBA00010790"/>
    </source>
</evidence>
<name>A0A1H5CUY5_9BRAD</name>
<dbReference type="AlphaFoldDB" id="A0A1H5CUY5"/>
<proteinExistence type="inferred from homology"/>
<dbReference type="PROSITE" id="PS00623">
    <property type="entry name" value="GMC_OXRED_1"/>
    <property type="match status" value="1"/>
</dbReference>
<evidence type="ECO:0000256" key="1">
    <source>
        <dbReference type="ARBA" id="ARBA00001974"/>
    </source>
</evidence>
<evidence type="ECO:0000256" key="6">
    <source>
        <dbReference type="RuleBase" id="RU003968"/>
    </source>
</evidence>
<feature type="domain" description="Glucose-methanol-choline oxidoreductase N-terminal" evidence="7">
    <location>
        <begin position="86"/>
        <end position="109"/>
    </location>
</feature>
<dbReference type="Proteomes" id="UP000183208">
    <property type="component" value="Unassembled WGS sequence"/>
</dbReference>
<evidence type="ECO:0000313" key="10">
    <source>
        <dbReference type="Proteomes" id="UP000183208"/>
    </source>
</evidence>
<evidence type="ECO:0000259" key="8">
    <source>
        <dbReference type="PROSITE" id="PS00624"/>
    </source>
</evidence>
<dbReference type="InterPro" id="IPR007867">
    <property type="entry name" value="GMC_OxRtase_C"/>
</dbReference>
<dbReference type="GO" id="GO:0050660">
    <property type="term" value="F:flavin adenine dinucleotide binding"/>
    <property type="evidence" value="ECO:0007669"/>
    <property type="project" value="InterPro"/>
</dbReference>
<keyword evidence="4 5" id="KW-0274">FAD</keyword>
<protein>
    <submittedName>
        <fullName evidence="9">Choline dehydrogenase</fullName>
    </submittedName>
</protein>
<evidence type="ECO:0000256" key="4">
    <source>
        <dbReference type="ARBA" id="ARBA00022827"/>
    </source>
</evidence>
<dbReference type="InterPro" id="IPR036188">
    <property type="entry name" value="FAD/NAD-bd_sf"/>
</dbReference>
<feature type="domain" description="Glucose-methanol-choline oxidoreductase N-terminal" evidence="8">
    <location>
        <begin position="259"/>
        <end position="273"/>
    </location>
</feature>